<proteinExistence type="predicted"/>
<reference evidence="2 3" key="1">
    <citation type="journal article" date="2018" name="Cell">
        <title>The Chara Genome: Secondary Complexity and Implications for Plant Terrestrialization.</title>
        <authorList>
            <person name="Nishiyama T."/>
            <person name="Sakayama H."/>
            <person name="Vries J.D."/>
            <person name="Buschmann H."/>
            <person name="Saint-Marcoux D."/>
            <person name="Ullrich K.K."/>
            <person name="Haas F.B."/>
            <person name="Vanderstraeten L."/>
            <person name="Becker D."/>
            <person name="Lang D."/>
            <person name="Vosolsobe S."/>
            <person name="Rombauts S."/>
            <person name="Wilhelmsson P.K.I."/>
            <person name="Janitza P."/>
            <person name="Kern R."/>
            <person name="Heyl A."/>
            <person name="Rumpler F."/>
            <person name="Villalobos L.I.A.C."/>
            <person name="Clay J.M."/>
            <person name="Skokan R."/>
            <person name="Toyoda A."/>
            <person name="Suzuki Y."/>
            <person name="Kagoshima H."/>
            <person name="Schijlen E."/>
            <person name="Tajeshwar N."/>
            <person name="Catarino B."/>
            <person name="Hetherington A.J."/>
            <person name="Saltykova A."/>
            <person name="Bonnot C."/>
            <person name="Breuninger H."/>
            <person name="Symeonidi A."/>
            <person name="Radhakrishnan G.V."/>
            <person name="Van Nieuwerburgh F."/>
            <person name="Deforce D."/>
            <person name="Chang C."/>
            <person name="Karol K.G."/>
            <person name="Hedrich R."/>
            <person name="Ulvskov P."/>
            <person name="Glockner G."/>
            <person name="Delwiche C.F."/>
            <person name="Petrasek J."/>
            <person name="Van de Peer Y."/>
            <person name="Friml J."/>
            <person name="Beilby M."/>
            <person name="Dolan L."/>
            <person name="Kohara Y."/>
            <person name="Sugano S."/>
            <person name="Fujiyama A."/>
            <person name="Delaux P.-M."/>
            <person name="Quint M."/>
            <person name="TheiBen G."/>
            <person name="Hagemann M."/>
            <person name="Harholt J."/>
            <person name="Dunand C."/>
            <person name="Zachgo S."/>
            <person name="Langdale J."/>
            <person name="Maumus F."/>
            <person name="Straeten D.V.D."/>
            <person name="Gould S.B."/>
            <person name="Rensing S.A."/>
        </authorList>
    </citation>
    <scope>NUCLEOTIDE SEQUENCE [LARGE SCALE GENOMIC DNA]</scope>
    <source>
        <strain evidence="2 3">S276</strain>
    </source>
</reference>
<name>A0A388LLB1_CHABU</name>
<dbReference type="Proteomes" id="UP000265515">
    <property type="component" value="Unassembled WGS sequence"/>
</dbReference>
<dbReference type="AlphaFoldDB" id="A0A388LLB1"/>
<comment type="caution">
    <text evidence="2">The sequence shown here is derived from an EMBL/GenBank/DDBJ whole genome shotgun (WGS) entry which is preliminary data.</text>
</comment>
<protein>
    <submittedName>
        <fullName evidence="2">Uncharacterized protein</fullName>
    </submittedName>
</protein>
<keyword evidence="3" id="KW-1185">Reference proteome</keyword>
<organism evidence="2 3">
    <name type="scientific">Chara braunii</name>
    <name type="common">Braun's stonewort</name>
    <dbReference type="NCBI Taxonomy" id="69332"/>
    <lineage>
        <taxon>Eukaryota</taxon>
        <taxon>Viridiplantae</taxon>
        <taxon>Streptophyta</taxon>
        <taxon>Charophyceae</taxon>
        <taxon>Charales</taxon>
        <taxon>Characeae</taxon>
        <taxon>Chara</taxon>
    </lineage>
</organism>
<evidence type="ECO:0000313" key="3">
    <source>
        <dbReference type="Proteomes" id="UP000265515"/>
    </source>
</evidence>
<accession>A0A388LLB1</accession>
<sequence length="369" mass="39233">MKLPVAPMSRRARNLVVDAPRVATMNLRWKRDELAVEMMVLRWCCSLPKRTSRLCRACSSTTSEKVIVDGFGRRVKEHEAVGFATLGSRPVEGASPEREEANELSMPDEPSVGRRTSPMGGPTDAVSMPGQCPRDCVHDEEGPTLAEGSDAEVAGRVEADWWVNCAALGQLVCWCPNWRQRKQPPFTWRCGELVRGSDGGGVFRGDVMEKAGAGGGRHGLVMGVEESNVVKHAREEVSKGHVGFVGEGGCKVFVAYSFDAGDEHKVGNDGGGEVVAKGAVVLDEAVRETGLAEVTKLFKVVINGFLGVEGGSEKVGPLEEGVMWSSGGSAVADFSHPPFGGIAEKAGGGNGEPVDKGHVVEVKRVLELG</sequence>
<gene>
    <name evidence="2" type="ORF">CBR_g36712</name>
</gene>
<dbReference type="Gramene" id="GBG83094">
    <property type="protein sequence ID" value="GBG83094"/>
    <property type="gene ID" value="CBR_g36712"/>
</dbReference>
<feature type="region of interest" description="Disordered" evidence="1">
    <location>
        <begin position="86"/>
        <end position="128"/>
    </location>
</feature>
<dbReference type="EMBL" id="BFEA01000428">
    <property type="protein sequence ID" value="GBG83094.1"/>
    <property type="molecule type" value="Genomic_DNA"/>
</dbReference>
<evidence type="ECO:0000256" key="1">
    <source>
        <dbReference type="SAM" id="MobiDB-lite"/>
    </source>
</evidence>
<evidence type="ECO:0000313" key="2">
    <source>
        <dbReference type="EMBL" id="GBG83094.1"/>
    </source>
</evidence>